<organism evidence="1 2">
    <name type="scientific">Botryotinia fuckeliana (strain T4)</name>
    <name type="common">Noble rot fungus</name>
    <name type="synonym">Botrytis cinerea</name>
    <dbReference type="NCBI Taxonomy" id="999810"/>
    <lineage>
        <taxon>Eukaryota</taxon>
        <taxon>Fungi</taxon>
        <taxon>Dikarya</taxon>
        <taxon>Ascomycota</taxon>
        <taxon>Pezizomycotina</taxon>
        <taxon>Leotiomycetes</taxon>
        <taxon>Helotiales</taxon>
        <taxon>Sclerotiniaceae</taxon>
        <taxon>Botrytis</taxon>
    </lineage>
</organism>
<dbReference type="AlphaFoldDB" id="G2YR82"/>
<protein>
    <submittedName>
        <fullName evidence="1">Uncharacterized protein</fullName>
    </submittedName>
</protein>
<evidence type="ECO:0000313" key="1">
    <source>
        <dbReference type="EMBL" id="CCD54130.1"/>
    </source>
</evidence>
<name>G2YR82_BOTF4</name>
<sequence length="58" mass="6477">MQPPRIFKTTCKFEALQAKDVNYPSNFDQPFAINAIIPNLISNGLGSDISDSKYVARM</sequence>
<dbReference type="HOGENOM" id="CLU_2978886_0_0_1"/>
<reference evidence="2" key="1">
    <citation type="journal article" date="2011" name="PLoS Genet.">
        <title>Genomic analysis of the necrotrophic fungal pathogens Sclerotinia sclerotiorum and Botrytis cinerea.</title>
        <authorList>
            <person name="Amselem J."/>
            <person name="Cuomo C.A."/>
            <person name="van Kan J.A."/>
            <person name="Viaud M."/>
            <person name="Benito E.P."/>
            <person name="Couloux A."/>
            <person name="Coutinho P.M."/>
            <person name="de Vries R.P."/>
            <person name="Dyer P.S."/>
            <person name="Fillinger S."/>
            <person name="Fournier E."/>
            <person name="Gout L."/>
            <person name="Hahn M."/>
            <person name="Kohn L."/>
            <person name="Lapalu N."/>
            <person name="Plummer K.M."/>
            <person name="Pradier J.M."/>
            <person name="Quevillon E."/>
            <person name="Sharon A."/>
            <person name="Simon A."/>
            <person name="ten Have A."/>
            <person name="Tudzynski B."/>
            <person name="Tudzynski P."/>
            <person name="Wincker P."/>
            <person name="Andrew M."/>
            <person name="Anthouard V."/>
            <person name="Beever R.E."/>
            <person name="Beffa R."/>
            <person name="Benoit I."/>
            <person name="Bouzid O."/>
            <person name="Brault B."/>
            <person name="Chen Z."/>
            <person name="Choquer M."/>
            <person name="Collemare J."/>
            <person name="Cotton P."/>
            <person name="Danchin E.G."/>
            <person name="Da Silva C."/>
            <person name="Gautier A."/>
            <person name="Giraud C."/>
            <person name="Giraud T."/>
            <person name="Gonzalez C."/>
            <person name="Grossetete S."/>
            <person name="Guldener U."/>
            <person name="Henrissat B."/>
            <person name="Howlett B.J."/>
            <person name="Kodira C."/>
            <person name="Kretschmer M."/>
            <person name="Lappartient A."/>
            <person name="Leroch M."/>
            <person name="Levis C."/>
            <person name="Mauceli E."/>
            <person name="Neuveglise C."/>
            <person name="Oeser B."/>
            <person name="Pearson M."/>
            <person name="Poulain J."/>
            <person name="Poussereau N."/>
            <person name="Quesneville H."/>
            <person name="Rascle C."/>
            <person name="Schumacher J."/>
            <person name="Segurens B."/>
            <person name="Sexton A."/>
            <person name="Silva E."/>
            <person name="Sirven C."/>
            <person name="Soanes D.M."/>
            <person name="Talbot N.J."/>
            <person name="Templeton M."/>
            <person name="Yandava C."/>
            <person name="Yarden O."/>
            <person name="Zeng Q."/>
            <person name="Rollins J.A."/>
            <person name="Lebrun M.H."/>
            <person name="Dickman M."/>
        </authorList>
    </citation>
    <scope>NUCLEOTIDE SEQUENCE [LARGE SCALE GENOMIC DNA]</scope>
    <source>
        <strain evidence="2">T4</strain>
    </source>
</reference>
<dbReference type="InParanoid" id="G2YR82"/>
<dbReference type="Proteomes" id="UP000008177">
    <property type="component" value="Unplaced contigs"/>
</dbReference>
<gene>
    <name evidence="1" type="ORF">BofuT4_uP128300.1</name>
</gene>
<dbReference type="EMBL" id="FQ790350">
    <property type="protein sequence ID" value="CCD54130.1"/>
    <property type="molecule type" value="Genomic_DNA"/>
</dbReference>
<accession>G2YR82</accession>
<proteinExistence type="predicted"/>
<evidence type="ECO:0000313" key="2">
    <source>
        <dbReference type="Proteomes" id="UP000008177"/>
    </source>
</evidence>